<dbReference type="RefSeq" id="WP_062953478.1">
    <property type="nucleotide sequence ID" value="NZ_LPVY01000025.1"/>
</dbReference>
<dbReference type="SUPFAM" id="SSF53448">
    <property type="entry name" value="Nucleotide-diphospho-sugar transferases"/>
    <property type="match status" value="1"/>
</dbReference>
<dbReference type="InterPro" id="IPR029044">
    <property type="entry name" value="Nucleotide-diphossugar_trans"/>
</dbReference>
<gene>
    <name evidence="2" type="ORF">AUP42_07960</name>
</gene>
<comment type="caution">
    <text evidence="2">The sequence shown here is derived from an EMBL/GenBank/DDBJ whole genome shotgun (WGS) entry which is preliminary data.</text>
</comment>
<dbReference type="InterPro" id="IPR001173">
    <property type="entry name" value="Glyco_trans_2-like"/>
</dbReference>
<evidence type="ECO:0000259" key="1">
    <source>
        <dbReference type="Pfam" id="PF00535"/>
    </source>
</evidence>
<name>A0A154L056_9PROT</name>
<organism evidence="2 3">
    <name type="scientific">Thalassospira lucentensis</name>
    <dbReference type="NCBI Taxonomy" id="168935"/>
    <lineage>
        <taxon>Bacteria</taxon>
        <taxon>Pseudomonadati</taxon>
        <taxon>Pseudomonadota</taxon>
        <taxon>Alphaproteobacteria</taxon>
        <taxon>Rhodospirillales</taxon>
        <taxon>Thalassospiraceae</taxon>
        <taxon>Thalassospira</taxon>
    </lineage>
</organism>
<dbReference type="GO" id="GO:0016758">
    <property type="term" value="F:hexosyltransferase activity"/>
    <property type="evidence" value="ECO:0007669"/>
    <property type="project" value="UniProtKB-ARBA"/>
</dbReference>
<dbReference type="CDD" id="cd06433">
    <property type="entry name" value="GT_2_WfgS_like"/>
    <property type="match status" value="1"/>
</dbReference>
<protein>
    <recommendedName>
        <fullName evidence="1">Glycosyltransferase 2-like domain-containing protein</fullName>
    </recommendedName>
</protein>
<dbReference type="Proteomes" id="UP000076335">
    <property type="component" value="Unassembled WGS sequence"/>
</dbReference>
<evidence type="ECO:0000313" key="2">
    <source>
        <dbReference type="EMBL" id="KZB60480.1"/>
    </source>
</evidence>
<dbReference type="AlphaFoldDB" id="A0A154L056"/>
<dbReference type="OrthoDB" id="9794124at2"/>
<dbReference type="Gene3D" id="3.90.550.10">
    <property type="entry name" value="Spore Coat Polysaccharide Biosynthesis Protein SpsA, Chain A"/>
    <property type="match status" value="1"/>
</dbReference>
<sequence length="264" mass="29496">MSISPLTTNAPPLISIITSTYNAEKHLPDLIGSLRSQERTGIEWIIVDGGSQDNTVALVEDACDVVHKLISEPDRGIYDAWNKGIMAAKGTWIAFIGADDYYLPDSLDICCKEASSVSDDVNMIVGTIHWIDEPDNRIVRTVSTPWDWQKMQQRMTIGHPGSLHHRTLFDRFGMFDASLRSAADYDFLLRAGPHIRASFIPIPLARVRIGGASQSPLALREAQLVRRRNLKISNFQAGLAYSIAWIKLAVRSRIERFKSMLFSG</sequence>
<dbReference type="PANTHER" id="PTHR22916">
    <property type="entry name" value="GLYCOSYLTRANSFERASE"/>
    <property type="match status" value="1"/>
</dbReference>
<dbReference type="Pfam" id="PF00535">
    <property type="entry name" value="Glycos_transf_2"/>
    <property type="match status" value="1"/>
</dbReference>
<proteinExistence type="predicted"/>
<accession>A0A154L056</accession>
<evidence type="ECO:0000313" key="3">
    <source>
        <dbReference type="Proteomes" id="UP000076335"/>
    </source>
</evidence>
<dbReference type="EMBL" id="LPVY01000025">
    <property type="protein sequence ID" value="KZB60480.1"/>
    <property type="molecule type" value="Genomic_DNA"/>
</dbReference>
<reference evidence="2 3" key="1">
    <citation type="submission" date="2015-12" db="EMBL/GenBank/DDBJ databases">
        <title>Genome sequence of Thalassospira lucentensis MCCC 1A02072.</title>
        <authorList>
            <person name="Lu L."/>
            <person name="Lai Q."/>
            <person name="Shao Z."/>
            <person name="Qian P."/>
        </authorList>
    </citation>
    <scope>NUCLEOTIDE SEQUENCE [LARGE SCALE GENOMIC DNA]</scope>
    <source>
        <strain evidence="2 3">MCCC 1A02072</strain>
    </source>
</reference>
<feature type="domain" description="Glycosyltransferase 2-like" evidence="1">
    <location>
        <begin position="15"/>
        <end position="153"/>
    </location>
</feature>
<dbReference type="PANTHER" id="PTHR22916:SF3">
    <property type="entry name" value="UDP-GLCNAC:BETAGAL BETA-1,3-N-ACETYLGLUCOSAMINYLTRANSFERASE-LIKE PROTEIN 1"/>
    <property type="match status" value="1"/>
</dbReference>